<accession>A0A4R4D8U7</accession>
<gene>
    <name evidence="2" type="ORF">EXY23_20955</name>
</gene>
<reference evidence="2 3" key="1">
    <citation type="submission" date="2019-03" db="EMBL/GenBank/DDBJ databases">
        <title>Paracraurococcus aquatilis NE82 genome sequence.</title>
        <authorList>
            <person name="Zhao Y."/>
            <person name="Du Z."/>
        </authorList>
    </citation>
    <scope>NUCLEOTIDE SEQUENCE [LARGE SCALE GENOMIC DNA]</scope>
    <source>
        <strain evidence="2 3">NE82</strain>
    </source>
</reference>
<dbReference type="AlphaFoldDB" id="A0A4R4D8U7"/>
<protein>
    <submittedName>
        <fullName evidence="2">Uncharacterized protein</fullName>
    </submittedName>
</protein>
<dbReference type="RefSeq" id="WP_132294203.1">
    <property type="nucleotide sequence ID" value="NZ_SKBM01000025.1"/>
</dbReference>
<evidence type="ECO:0000313" key="2">
    <source>
        <dbReference type="EMBL" id="TCZ55801.1"/>
    </source>
</evidence>
<dbReference type="EMBL" id="SKBM01000025">
    <property type="protein sequence ID" value="TCZ55801.1"/>
    <property type="molecule type" value="Genomic_DNA"/>
</dbReference>
<keyword evidence="3" id="KW-1185">Reference proteome</keyword>
<feature type="region of interest" description="Disordered" evidence="1">
    <location>
        <begin position="140"/>
        <end position="176"/>
    </location>
</feature>
<dbReference type="Proteomes" id="UP000295023">
    <property type="component" value="Unassembled WGS sequence"/>
</dbReference>
<sequence>MQDISLSTDAINKATEAFYKTIVEKYGEPHRFDKHRMMGSRPGSYLELYNRELFGRTLDIPALPQTVGQLAERLEALCQAVNRQVKKHPSQYRDGDADREARFTQPEEAKDLAKQAARAAMEAALQSLQQAQEQAAHQVVDLREALPSTSLNARTATHEGSPGATPDDGKPGPARS</sequence>
<evidence type="ECO:0000313" key="3">
    <source>
        <dbReference type="Proteomes" id="UP000295023"/>
    </source>
</evidence>
<name>A0A4R4D8U7_9PROT</name>
<organism evidence="2 3">
    <name type="scientific">Roseicella aquatilis</name>
    <dbReference type="NCBI Taxonomy" id="2527868"/>
    <lineage>
        <taxon>Bacteria</taxon>
        <taxon>Pseudomonadati</taxon>
        <taxon>Pseudomonadota</taxon>
        <taxon>Alphaproteobacteria</taxon>
        <taxon>Acetobacterales</taxon>
        <taxon>Roseomonadaceae</taxon>
        <taxon>Roseicella</taxon>
    </lineage>
</organism>
<evidence type="ECO:0000256" key="1">
    <source>
        <dbReference type="SAM" id="MobiDB-lite"/>
    </source>
</evidence>
<comment type="caution">
    <text evidence="2">The sequence shown here is derived from an EMBL/GenBank/DDBJ whole genome shotgun (WGS) entry which is preliminary data.</text>
</comment>
<proteinExistence type="predicted"/>